<dbReference type="AlphaFoldDB" id="F6HY82"/>
<dbReference type="HOGENOM" id="CLU_3336604_0_0_1"/>
<proteinExistence type="predicted"/>
<sequence>MAMHWCWSCCRKNNRVRQRVVFWCPRVSFLSSIPPMLS</sequence>
<keyword evidence="2" id="KW-1185">Reference proteome</keyword>
<name>F6HY82_VITVI</name>
<reference evidence="2" key="1">
    <citation type="journal article" date="2007" name="Nature">
        <title>The grapevine genome sequence suggests ancestral hexaploidization in major angiosperm phyla.</title>
        <authorList>
            <consortium name="The French-Italian Public Consortium for Grapevine Genome Characterization."/>
            <person name="Jaillon O."/>
            <person name="Aury J.-M."/>
            <person name="Noel B."/>
            <person name="Policriti A."/>
            <person name="Clepet C."/>
            <person name="Casagrande A."/>
            <person name="Choisne N."/>
            <person name="Aubourg S."/>
            <person name="Vitulo N."/>
            <person name="Jubin C."/>
            <person name="Vezzi A."/>
            <person name="Legeai F."/>
            <person name="Hugueney P."/>
            <person name="Dasilva C."/>
            <person name="Horner D."/>
            <person name="Mica E."/>
            <person name="Jublot D."/>
            <person name="Poulain J."/>
            <person name="Bruyere C."/>
            <person name="Billault A."/>
            <person name="Segurens B."/>
            <person name="Gouyvenoux M."/>
            <person name="Ugarte E."/>
            <person name="Cattonaro F."/>
            <person name="Anthouard V."/>
            <person name="Vico V."/>
            <person name="Del Fabbro C."/>
            <person name="Alaux M."/>
            <person name="Di Gaspero G."/>
            <person name="Dumas V."/>
            <person name="Felice N."/>
            <person name="Paillard S."/>
            <person name="Juman I."/>
            <person name="Moroldo M."/>
            <person name="Scalabrin S."/>
            <person name="Canaguier A."/>
            <person name="Le Clainche I."/>
            <person name="Malacrida G."/>
            <person name="Durand E."/>
            <person name="Pesole G."/>
            <person name="Laucou V."/>
            <person name="Chatelet P."/>
            <person name="Merdinoglu D."/>
            <person name="Delledonne M."/>
            <person name="Pezzotti M."/>
            <person name="Lecharny A."/>
            <person name="Scarpelli C."/>
            <person name="Artiguenave F."/>
            <person name="Pe M.E."/>
            <person name="Valle G."/>
            <person name="Morgante M."/>
            <person name="Caboche M."/>
            <person name="Adam-Blondon A.-F."/>
            <person name="Weissenbach J."/>
            <person name="Quetier F."/>
            <person name="Wincker P."/>
        </authorList>
    </citation>
    <scope>NUCLEOTIDE SEQUENCE [LARGE SCALE GENOMIC DNA]</scope>
    <source>
        <strain evidence="2">cv. Pinot noir / PN40024</strain>
    </source>
</reference>
<dbReference type="Proteomes" id="UP000009183">
    <property type="component" value="Chromosome 9"/>
</dbReference>
<gene>
    <name evidence="1" type="ordered locus">VIT_09s0002g03260</name>
</gene>
<dbReference type="EMBL" id="FN596494">
    <property type="protein sequence ID" value="CCB59405.1"/>
    <property type="molecule type" value="Genomic_DNA"/>
</dbReference>
<dbReference type="InParanoid" id="F6HY82"/>
<evidence type="ECO:0000313" key="1">
    <source>
        <dbReference type="EMBL" id="CCB59405.1"/>
    </source>
</evidence>
<accession>F6HY82</accession>
<dbReference type="PaxDb" id="29760-VIT_09s0002g03260.t01"/>
<protein>
    <submittedName>
        <fullName evidence="1">Uncharacterized protein</fullName>
    </submittedName>
</protein>
<evidence type="ECO:0000313" key="2">
    <source>
        <dbReference type="Proteomes" id="UP000009183"/>
    </source>
</evidence>
<organism evidence="1 2">
    <name type="scientific">Vitis vinifera</name>
    <name type="common">Grape</name>
    <dbReference type="NCBI Taxonomy" id="29760"/>
    <lineage>
        <taxon>Eukaryota</taxon>
        <taxon>Viridiplantae</taxon>
        <taxon>Streptophyta</taxon>
        <taxon>Embryophyta</taxon>
        <taxon>Tracheophyta</taxon>
        <taxon>Spermatophyta</taxon>
        <taxon>Magnoliopsida</taxon>
        <taxon>eudicotyledons</taxon>
        <taxon>Gunneridae</taxon>
        <taxon>Pentapetalae</taxon>
        <taxon>rosids</taxon>
        <taxon>Vitales</taxon>
        <taxon>Vitaceae</taxon>
        <taxon>Viteae</taxon>
        <taxon>Vitis</taxon>
    </lineage>
</organism>